<feature type="transmembrane region" description="Helical" evidence="7">
    <location>
        <begin position="163"/>
        <end position="183"/>
    </location>
</feature>
<reference evidence="8 9" key="1">
    <citation type="submission" date="2019-09" db="EMBL/GenBank/DDBJ databases">
        <title>Draft genome sequence of Bacillus sp. JC-7.</title>
        <authorList>
            <person name="Tanaka N."/>
            <person name="Shiwa Y."/>
            <person name="Fujita N."/>
            <person name="Tanasupawat S."/>
        </authorList>
    </citation>
    <scope>NUCLEOTIDE SEQUENCE [LARGE SCALE GENOMIC DNA]</scope>
    <source>
        <strain evidence="8 9">JC-7</strain>
    </source>
</reference>
<evidence type="ECO:0000313" key="8">
    <source>
        <dbReference type="EMBL" id="GER71731.1"/>
    </source>
</evidence>
<proteinExistence type="inferred from homology"/>
<accession>A0A5J4JJ04</accession>
<evidence type="ECO:0000256" key="3">
    <source>
        <dbReference type="ARBA" id="ARBA00022475"/>
    </source>
</evidence>
<feature type="transmembrane region" description="Helical" evidence="7">
    <location>
        <begin position="139"/>
        <end position="157"/>
    </location>
</feature>
<keyword evidence="3" id="KW-1003">Cell membrane</keyword>
<evidence type="ECO:0000313" key="9">
    <source>
        <dbReference type="Proteomes" id="UP000391919"/>
    </source>
</evidence>
<comment type="caution">
    <text evidence="8">The sequence shown here is derived from an EMBL/GenBank/DDBJ whole genome shotgun (WGS) entry which is preliminary data.</text>
</comment>
<feature type="transmembrane region" description="Helical" evidence="7">
    <location>
        <begin position="111"/>
        <end position="132"/>
    </location>
</feature>
<dbReference type="EMBL" id="BKZQ01000063">
    <property type="protein sequence ID" value="GER71731.1"/>
    <property type="molecule type" value="Genomic_DNA"/>
</dbReference>
<evidence type="ECO:0000256" key="6">
    <source>
        <dbReference type="ARBA" id="ARBA00023136"/>
    </source>
</evidence>
<dbReference type="Pfam" id="PF02417">
    <property type="entry name" value="Chromate_transp"/>
    <property type="match status" value="1"/>
</dbReference>
<dbReference type="InterPro" id="IPR003370">
    <property type="entry name" value="Chromate_transpt"/>
</dbReference>
<dbReference type="Proteomes" id="UP000391919">
    <property type="component" value="Unassembled WGS sequence"/>
</dbReference>
<dbReference type="GO" id="GO:0015109">
    <property type="term" value="F:chromate transmembrane transporter activity"/>
    <property type="evidence" value="ECO:0007669"/>
    <property type="project" value="InterPro"/>
</dbReference>
<name>A0A5J4JJ04_9BACI</name>
<feature type="transmembrane region" description="Helical" evidence="7">
    <location>
        <begin position="7"/>
        <end position="26"/>
    </location>
</feature>
<dbReference type="GO" id="GO:0005886">
    <property type="term" value="C:plasma membrane"/>
    <property type="evidence" value="ECO:0007669"/>
    <property type="project" value="UniProtKB-SubCell"/>
</dbReference>
<protein>
    <submittedName>
        <fullName evidence="8">Transporter YwrB</fullName>
    </submittedName>
</protein>
<dbReference type="InterPro" id="IPR052518">
    <property type="entry name" value="CHR_Transporter"/>
</dbReference>
<feature type="transmembrane region" description="Helical" evidence="7">
    <location>
        <begin position="52"/>
        <end position="73"/>
    </location>
</feature>
<evidence type="ECO:0000256" key="4">
    <source>
        <dbReference type="ARBA" id="ARBA00022692"/>
    </source>
</evidence>
<evidence type="ECO:0000256" key="1">
    <source>
        <dbReference type="ARBA" id="ARBA00004651"/>
    </source>
</evidence>
<dbReference type="RefSeq" id="WP_151679956.1">
    <property type="nucleotide sequence ID" value="NZ_BKZP01000029.1"/>
</dbReference>
<gene>
    <name evidence="8" type="primary">ywrB_2</name>
    <name evidence="8" type="ORF">BpJC7_30340</name>
</gene>
<keyword evidence="9" id="KW-1185">Reference proteome</keyword>
<sequence length="197" mass="21373">MEKKQNAYVQLAMAMLRTGILGYGGGPSVMPLFRYEAVTRYKWTDDEEFGEILAIANALPGPIATKMAAYLGYKLKKTSGAVVAVLFHIFPSSIAMIALLSLVTVLSHSKVVIGMIAGVMPVVAVMLGEMAYNFGEKTVKGLGTVFGIAMFAVSFLLLETVHIHPAIVIMIFLAYGSVHFRLAGKRENREKERDVAG</sequence>
<organism evidence="8 9">
    <name type="scientific">Weizmannia acidilactici</name>
    <dbReference type="NCBI Taxonomy" id="2607726"/>
    <lineage>
        <taxon>Bacteria</taxon>
        <taxon>Bacillati</taxon>
        <taxon>Bacillota</taxon>
        <taxon>Bacilli</taxon>
        <taxon>Bacillales</taxon>
        <taxon>Bacillaceae</taxon>
        <taxon>Heyndrickxia</taxon>
    </lineage>
</organism>
<comment type="subcellular location">
    <subcellularLocation>
        <location evidence="1">Cell membrane</location>
        <topology evidence="1">Multi-pass membrane protein</topology>
    </subcellularLocation>
</comment>
<comment type="similarity">
    <text evidence="2">Belongs to the chromate ion transporter (CHR) (TC 2.A.51) family.</text>
</comment>
<keyword evidence="4 7" id="KW-0812">Transmembrane</keyword>
<evidence type="ECO:0000256" key="7">
    <source>
        <dbReference type="SAM" id="Phobius"/>
    </source>
</evidence>
<dbReference type="PANTHER" id="PTHR43663:SF1">
    <property type="entry name" value="CHROMATE TRANSPORTER"/>
    <property type="match status" value="1"/>
</dbReference>
<dbReference type="AlphaFoldDB" id="A0A5J4JJ04"/>
<evidence type="ECO:0000256" key="2">
    <source>
        <dbReference type="ARBA" id="ARBA00005262"/>
    </source>
</evidence>
<keyword evidence="5 7" id="KW-1133">Transmembrane helix</keyword>
<evidence type="ECO:0000256" key="5">
    <source>
        <dbReference type="ARBA" id="ARBA00022989"/>
    </source>
</evidence>
<feature type="transmembrane region" description="Helical" evidence="7">
    <location>
        <begin position="80"/>
        <end position="105"/>
    </location>
</feature>
<keyword evidence="6 7" id="KW-0472">Membrane</keyword>
<dbReference type="PANTHER" id="PTHR43663">
    <property type="entry name" value="CHROMATE TRANSPORT PROTEIN-RELATED"/>
    <property type="match status" value="1"/>
</dbReference>